<sequence>MPHIVAIAGFPDVKSPSNHSRSDCLVALVFSCKDYTEKFVT</sequence>
<organism evidence="1 2">
    <name type="scientific">Scutellospora calospora</name>
    <dbReference type="NCBI Taxonomy" id="85575"/>
    <lineage>
        <taxon>Eukaryota</taxon>
        <taxon>Fungi</taxon>
        <taxon>Fungi incertae sedis</taxon>
        <taxon>Mucoromycota</taxon>
        <taxon>Glomeromycotina</taxon>
        <taxon>Glomeromycetes</taxon>
        <taxon>Diversisporales</taxon>
        <taxon>Gigasporaceae</taxon>
        <taxon>Scutellospora</taxon>
    </lineage>
</organism>
<accession>A0ACA9KUA3</accession>
<reference evidence="1" key="1">
    <citation type="submission" date="2021-06" db="EMBL/GenBank/DDBJ databases">
        <authorList>
            <person name="Kallberg Y."/>
            <person name="Tangrot J."/>
            <person name="Rosling A."/>
        </authorList>
    </citation>
    <scope>NUCLEOTIDE SEQUENCE</scope>
    <source>
        <strain evidence="1">AU212A</strain>
    </source>
</reference>
<evidence type="ECO:0000313" key="2">
    <source>
        <dbReference type="Proteomes" id="UP000789860"/>
    </source>
</evidence>
<proteinExistence type="predicted"/>
<dbReference type="EMBL" id="CAJVPM010002869">
    <property type="protein sequence ID" value="CAG8493801.1"/>
    <property type="molecule type" value="Genomic_DNA"/>
</dbReference>
<dbReference type="Proteomes" id="UP000789860">
    <property type="component" value="Unassembled WGS sequence"/>
</dbReference>
<keyword evidence="2" id="KW-1185">Reference proteome</keyword>
<comment type="caution">
    <text evidence="1">The sequence shown here is derived from an EMBL/GenBank/DDBJ whole genome shotgun (WGS) entry which is preliminary data.</text>
</comment>
<evidence type="ECO:0000313" key="1">
    <source>
        <dbReference type="EMBL" id="CAG8493801.1"/>
    </source>
</evidence>
<feature type="non-terminal residue" evidence="1">
    <location>
        <position position="41"/>
    </location>
</feature>
<gene>
    <name evidence="1" type="ORF">SCALOS_LOCUS2941</name>
</gene>
<protein>
    <submittedName>
        <fullName evidence="1">5887_t:CDS:1</fullName>
    </submittedName>
</protein>
<name>A0ACA9KUA3_9GLOM</name>